<dbReference type="EMBL" id="JBHFNQ010000173">
    <property type="protein sequence ID" value="MFB2879662.1"/>
    <property type="molecule type" value="Genomic_DNA"/>
</dbReference>
<proteinExistence type="predicted"/>
<dbReference type="InterPro" id="IPR004155">
    <property type="entry name" value="PBS_lyase_HEAT"/>
</dbReference>
<reference evidence="3 4" key="1">
    <citation type="submission" date="2024-09" db="EMBL/GenBank/DDBJ databases">
        <title>Floridaenema gen nov. (Aerosakkonemataceae, Aerosakkonematales ord. nov., Cyanobacteria) from benthic tropical and subtropical fresh waters, with the description of four new species.</title>
        <authorList>
            <person name="Moretto J.A."/>
            <person name="Berthold D.E."/>
            <person name="Lefler F.W."/>
            <person name="Huang I.-S."/>
            <person name="Laughinghouse H. IV."/>
        </authorList>
    </citation>
    <scope>NUCLEOTIDE SEQUENCE [LARGE SCALE GENOMIC DNA]</scope>
    <source>
        <strain evidence="3 4">BLCC-F46</strain>
    </source>
</reference>
<keyword evidence="4" id="KW-1185">Reference proteome</keyword>
<keyword evidence="1" id="KW-0042">Antenna complex</keyword>
<accession>A0ABV4XA37</accession>
<sequence>MTDHQQLIQAVEQADSPERLITAVNTLAAARSEAGIPTLIAALGYNNPGAALAAVAGLVQMGATAVPLLLELLDGYNYGARAYAIRALAAIADPRALEVLLNAAKNDFAPSVRRAASKGLGNLHWNQLESSQIQLAQQRAFQTLVEICQDTDWSIRYAAIVGLHTMANQTDFHKLVLSHFHSLSQTETDLAVRARVQLAINS</sequence>
<dbReference type="Gene3D" id="1.25.10.10">
    <property type="entry name" value="Leucine-rich Repeat Variant"/>
    <property type="match status" value="1"/>
</dbReference>
<keyword evidence="2" id="KW-0605">Phycobilisome</keyword>
<name>A0ABV4XA37_9CYAN</name>
<comment type="caution">
    <text evidence="3">The sequence shown here is derived from an EMBL/GenBank/DDBJ whole genome shotgun (WGS) entry which is preliminary data.</text>
</comment>
<dbReference type="Proteomes" id="UP001576774">
    <property type="component" value="Unassembled WGS sequence"/>
</dbReference>
<dbReference type="SMART" id="SM00567">
    <property type="entry name" value="EZ_HEAT"/>
    <property type="match status" value="2"/>
</dbReference>
<dbReference type="RefSeq" id="WP_413272698.1">
    <property type="nucleotide sequence ID" value="NZ_JBHFNQ010000173.1"/>
</dbReference>
<dbReference type="InterPro" id="IPR016024">
    <property type="entry name" value="ARM-type_fold"/>
</dbReference>
<evidence type="ECO:0000313" key="4">
    <source>
        <dbReference type="Proteomes" id="UP001576774"/>
    </source>
</evidence>
<evidence type="ECO:0000313" key="3">
    <source>
        <dbReference type="EMBL" id="MFB2879662.1"/>
    </source>
</evidence>
<dbReference type="SUPFAM" id="SSF48371">
    <property type="entry name" value="ARM repeat"/>
    <property type="match status" value="1"/>
</dbReference>
<evidence type="ECO:0000256" key="1">
    <source>
        <dbReference type="ARBA" id="ARBA00022549"/>
    </source>
</evidence>
<dbReference type="Pfam" id="PF13646">
    <property type="entry name" value="HEAT_2"/>
    <property type="match status" value="1"/>
</dbReference>
<evidence type="ECO:0000256" key="2">
    <source>
        <dbReference type="ARBA" id="ARBA00022738"/>
    </source>
</evidence>
<protein>
    <submittedName>
        <fullName evidence="3">HEAT repeat domain-containing protein</fullName>
    </submittedName>
</protein>
<gene>
    <name evidence="3" type="ORF">ACE1CC_22625</name>
</gene>
<organism evidence="3 4">
    <name type="scientific">Floridaenema aerugineum BLCC-F46</name>
    <dbReference type="NCBI Taxonomy" id="3153654"/>
    <lineage>
        <taxon>Bacteria</taxon>
        <taxon>Bacillati</taxon>
        <taxon>Cyanobacteriota</taxon>
        <taxon>Cyanophyceae</taxon>
        <taxon>Oscillatoriophycideae</taxon>
        <taxon>Aerosakkonematales</taxon>
        <taxon>Aerosakkonemataceae</taxon>
        <taxon>Floridanema</taxon>
        <taxon>Floridanema aerugineum</taxon>
    </lineage>
</organism>
<dbReference type="InterPro" id="IPR011989">
    <property type="entry name" value="ARM-like"/>
</dbReference>